<dbReference type="Proteomes" id="UP001595699">
    <property type="component" value="Unassembled WGS sequence"/>
</dbReference>
<proteinExistence type="predicted"/>
<dbReference type="InterPro" id="IPR008775">
    <property type="entry name" value="Phytyl_CoA_dOase-like"/>
</dbReference>
<evidence type="ECO:0000313" key="2">
    <source>
        <dbReference type="Proteomes" id="UP001595699"/>
    </source>
</evidence>
<reference evidence="2" key="1">
    <citation type="journal article" date="2019" name="Int. J. Syst. Evol. Microbiol.">
        <title>The Global Catalogue of Microorganisms (GCM) 10K type strain sequencing project: providing services to taxonomists for standard genome sequencing and annotation.</title>
        <authorList>
            <consortium name="The Broad Institute Genomics Platform"/>
            <consortium name="The Broad Institute Genome Sequencing Center for Infectious Disease"/>
            <person name="Wu L."/>
            <person name="Ma J."/>
        </authorList>
    </citation>
    <scope>NUCLEOTIDE SEQUENCE [LARGE SCALE GENOMIC DNA]</scope>
    <source>
        <strain evidence="2">CGMCC 4.7241</strain>
    </source>
</reference>
<keyword evidence="1" id="KW-0223">Dioxygenase</keyword>
<dbReference type="EMBL" id="JBHRZH010000004">
    <property type="protein sequence ID" value="MFC3759888.1"/>
    <property type="molecule type" value="Genomic_DNA"/>
</dbReference>
<name>A0ABV7Y5A5_9ACTN</name>
<comment type="caution">
    <text evidence="1">The sequence shown here is derived from an EMBL/GenBank/DDBJ whole genome shotgun (WGS) entry which is preliminary data.</text>
</comment>
<dbReference type="PANTHER" id="PTHR20883">
    <property type="entry name" value="PHYTANOYL-COA DIOXYGENASE DOMAIN CONTAINING 1"/>
    <property type="match status" value="1"/>
</dbReference>
<keyword evidence="1" id="KW-0560">Oxidoreductase</keyword>
<dbReference type="RefSeq" id="WP_205120277.1">
    <property type="nucleotide sequence ID" value="NZ_JAFBCM010000001.1"/>
</dbReference>
<accession>A0ABV7Y5A5</accession>
<keyword evidence="2" id="KW-1185">Reference proteome</keyword>
<organism evidence="1 2">
    <name type="scientific">Tenggerimyces flavus</name>
    <dbReference type="NCBI Taxonomy" id="1708749"/>
    <lineage>
        <taxon>Bacteria</taxon>
        <taxon>Bacillati</taxon>
        <taxon>Actinomycetota</taxon>
        <taxon>Actinomycetes</taxon>
        <taxon>Propionibacteriales</taxon>
        <taxon>Nocardioidaceae</taxon>
        <taxon>Tenggerimyces</taxon>
    </lineage>
</organism>
<dbReference type="Pfam" id="PF05721">
    <property type="entry name" value="PhyH"/>
    <property type="match status" value="1"/>
</dbReference>
<dbReference type="SUPFAM" id="SSF51197">
    <property type="entry name" value="Clavaminate synthase-like"/>
    <property type="match status" value="1"/>
</dbReference>
<gene>
    <name evidence="1" type="ORF">ACFOUW_03495</name>
</gene>
<evidence type="ECO:0000313" key="1">
    <source>
        <dbReference type="EMBL" id="MFC3759888.1"/>
    </source>
</evidence>
<protein>
    <submittedName>
        <fullName evidence="1">Phytanoyl-CoA dioxygenase family protein</fullName>
    </submittedName>
</protein>
<sequence>MTAAPYADANTGYEPIDDTARKEFETQGFLLLRNVLTEDHRAALEEAMDRVYAEEGERGTHKPDGTLHLLGFLTRDPLFGQLLDHGPTFRYIWGLAGWNVYTHHNHLDVTPPQGPETGKPIWGWHQDGYRQNSDPEVNGQPELPRPMFSLKIAYVISDLAETNRGATLVVPGSHLSNSFARPQGEWDGVTRPEGALEITANPGDAFIFDRRLWHSRSQNVSDVTRKMLFVGYTYRWIRPLDDMPYEESGEWFQGLTPVQRQIAGASPSTANRWGINWNGYIDDEIPVRKELKTRGLLDRSIPYLR</sequence>
<dbReference type="Gene3D" id="2.60.120.620">
    <property type="entry name" value="q2cbj1_9rhob like domain"/>
    <property type="match status" value="1"/>
</dbReference>
<dbReference type="PANTHER" id="PTHR20883:SF48">
    <property type="entry name" value="ECTOINE DIOXYGENASE"/>
    <property type="match status" value="1"/>
</dbReference>
<dbReference type="GO" id="GO:0051213">
    <property type="term" value="F:dioxygenase activity"/>
    <property type="evidence" value="ECO:0007669"/>
    <property type="project" value="UniProtKB-KW"/>
</dbReference>